<dbReference type="Pfam" id="PF25428">
    <property type="entry name" value="DUF7894"/>
    <property type="match status" value="1"/>
</dbReference>
<accession>A0A803LSP3</accession>
<dbReference type="RefSeq" id="XP_021771021.1">
    <property type="nucleotide sequence ID" value="XM_021915329.1"/>
</dbReference>
<keyword evidence="3" id="KW-1185">Reference proteome</keyword>
<evidence type="ECO:0000313" key="3">
    <source>
        <dbReference type="Proteomes" id="UP000596660"/>
    </source>
</evidence>
<dbReference type="Proteomes" id="UP000596660">
    <property type="component" value="Unplaced"/>
</dbReference>
<dbReference type="PANTHER" id="PTHR37221">
    <property type="entry name" value="OS02G0582400 PROTEIN"/>
    <property type="match status" value="1"/>
</dbReference>
<reference evidence="2" key="1">
    <citation type="journal article" date="2017" name="Nature">
        <title>The genome of Chenopodium quinoa.</title>
        <authorList>
            <person name="Jarvis D.E."/>
            <person name="Ho Y.S."/>
            <person name="Lightfoot D.J."/>
            <person name="Schmoeckel S.M."/>
            <person name="Li B."/>
            <person name="Borm T.J.A."/>
            <person name="Ohyanagi H."/>
            <person name="Mineta K."/>
            <person name="Michell C.T."/>
            <person name="Saber N."/>
            <person name="Kharbatia N.M."/>
            <person name="Rupper R.R."/>
            <person name="Sharp A.R."/>
            <person name="Dally N."/>
            <person name="Boughton B.A."/>
            <person name="Woo Y.H."/>
            <person name="Gao G."/>
            <person name="Schijlen E.G.W.M."/>
            <person name="Guo X."/>
            <person name="Momin A.A."/>
            <person name="Negrao S."/>
            <person name="Al-Babili S."/>
            <person name="Gehring C."/>
            <person name="Roessner U."/>
            <person name="Jung C."/>
            <person name="Murphy K."/>
            <person name="Arold S.T."/>
            <person name="Gojobori T."/>
            <person name="van der Linden C.G."/>
            <person name="van Loo E.N."/>
            <person name="Jellen E.N."/>
            <person name="Maughan P.J."/>
            <person name="Tester M."/>
        </authorList>
    </citation>
    <scope>NUCLEOTIDE SEQUENCE [LARGE SCALE GENOMIC DNA]</scope>
    <source>
        <strain evidence="2">cv. PI 614886</strain>
    </source>
</reference>
<sequence>MKVAPKLVFLVKDPEGFSAAIYDSLQPTSDSILQRSEETFELSLEQYGIKDQKACGNIANFFDNNNLLQVSLLLVEYYEPPLLSCVVNEVLKSISGERLSSTVSLILPYILPAAKLKCEDKNSFIINSRSSLYGFHTGPATEFTEDIIREADKPPLSLQITYEPLACLLQLVQFFNISTAVLIGKRGVNEEQEVLCEVGESLASAFSLCFIKNRIKLNLGETVKQKEPWRALYG</sequence>
<dbReference type="AlphaFoldDB" id="A0A803LSP3"/>
<dbReference type="Gramene" id="AUR62018237-RA">
    <property type="protein sequence ID" value="AUR62018237-RA:cds"/>
    <property type="gene ID" value="AUR62018237"/>
</dbReference>
<dbReference type="EnsemblPlants" id="AUR62018237-RA">
    <property type="protein sequence ID" value="AUR62018237-RA:cds"/>
    <property type="gene ID" value="AUR62018237"/>
</dbReference>
<evidence type="ECO:0000259" key="1">
    <source>
        <dbReference type="Pfam" id="PF25428"/>
    </source>
</evidence>
<dbReference type="PANTHER" id="PTHR37221:SF1">
    <property type="entry name" value="OS02G0582400 PROTEIN"/>
    <property type="match status" value="1"/>
</dbReference>
<dbReference type="GeneID" id="110735161"/>
<feature type="domain" description="DUF7894" evidence="1">
    <location>
        <begin position="1"/>
        <end position="234"/>
    </location>
</feature>
<protein>
    <recommendedName>
        <fullName evidence="1">DUF7894 domain-containing protein</fullName>
    </recommendedName>
</protein>
<gene>
    <name evidence="2" type="primary">LOC110735161</name>
</gene>
<name>A0A803LSP3_CHEQI</name>
<dbReference type="OMA" id="TQEPWRA"/>
<dbReference type="InterPro" id="IPR057216">
    <property type="entry name" value="DUF7894"/>
</dbReference>
<reference evidence="2" key="2">
    <citation type="submission" date="2021-03" db="UniProtKB">
        <authorList>
            <consortium name="EnsemblPlants"/>
        </authorList>
    </citation>
    <scope>IDENTIFICATION</scope>
</reference>
<evidence type="ECO:0000313" key="2">
    <source>
        <dbReference type="EnsemblPlants" id="AUR62018237-RA:cds"/>
    </source>
</evidence>
<proteinExistence type="predicted"/>
<organism evidence="2 3">
    <name type="scientific">Chenopodium quinoa</name>
    <name type="common">Quinoa</name>
    <dbReference type="NCBI Taxonomy" id="63459"/>
    <lineage>
        <taxon>Eukaryota</taxon>
        <taxon>Viridiplantae</taxon>
        <taxon>Streptophyta</taxon>
        <taxon>Embryophyta</taxon>
        <taxon>Tracheophyta</taxon>
        <taxon>Spermatophyta</taxon>
        <taxon>Magnoliopsida</taxon>
        <taxon>eudicotyledons</taxon>
        <taxon>Gunneridae</taxon>
        <taxon>Pentapetalae</taxon>
        <taxon>Caryophyllales</taxon>
        <taxon>Chenopodiaceae</taxon>
        <taxon>Chenopodioideae</taxon>
        <taxon>Atripliceae</taxon>
        <taxon>Chenopodium</taxon>
    </lineage>
</organism>